<keyword evidence="1" id="KW-0732">Signal</keyword>
<name>A0A163SH57_9BACL</name>
<protein>
    <recommendedName>
        <fullName evidence="4">Lipoprotein</fullName>
    </recommendedName>
</protein>
<feature type="chain" id="PRO_5038601318" description="Lipoprotein" evidence="1">
    <location>
        <begin position="23"/>
        <end position="173"/>
    </location>
</feature>
<comment type="caution">
    <text evidence="2">The sequence shown here is derived from an EMBL/GenBank/DDBJ whole genome shotgun (WGS) entry which is preliminary data.</text>
</comment>
<evidence type="ECO:0000313" key="2">
    <source>
        <dbReference type="EMBL" id="KZE69077.1"/>
    </source>
</evidence>
<dbReference type="AlphaFoldDB" id="A0A163SH57"/>
<proteinExistence type="predicted"/>
<accession>A0A163SH57</accession>
<keyword evidence="3" id="KW-1185">Reference proteome</keyword>
<gene>
    <name evidence="2" type="ORF">AWM68_02085</name>
</gene>
<organism evidence="2 3">
    <name type="scientific">Fictibacillus phosphorivorans</name>
    <dbReference type="NCBI Taxonomy" id="1221500"/>
    <lineage>
        <taxon>Bacteria</taxon>
        <taxon>Bacillati</taxon>
        <taxon>Bacillota</taxon>
        <taxon>Bacilli</taxon>
        <taxon>Bacillales</taxon>
        <taxon>Fictibacillaceae</taxon>
        <taxon>Fictibacillus</taxon>
    </lineage>
</organism>
<dbReference type="OrthoDB" id="2859843at2"/>
<evidence type="ECO:0000256" key="1">
    <source>
        <dbReference type="SAM" id="SignalP"/>
    </source>
</evidence>
<dbReference type="RefSeq" id="WP_066236424.1">
    <property type="nucleotide sequence ID" value="NZ_LRFC01000001.1"/>
</dbReference>
<dbReference type="PROSITE" id="PS51257">
    <property type="entry name" value="PROKAR_LIPOPROTEIN"/>
    <property type="match status" value="1"/>
</dbReference>
<sequence>MKKFILLMILTVVWLVGCQDVAKEESTFKLEDSIKNGDVIVVDTGQSMPNTYKIYNLDKLFMFINKANGAESSELKFINVTKDGKSVENKLSSNRGNVTFDNKFLGMKDYYLTGGGETLIGLQETKPYECGNINASNNGVTLTQCKNEDQNFIIVPFKTQEFREATAKVKIKK</sequence>
<reference evidence="3" key="1">
    <citation type="submission" date="2016-01" db="EMBL/GenBank/DDBJ databases">
        <title>Draft genome of Chromobacterium sp. F49.</title>
        <authorList>
            <person name="Hong K.W."/>
        </authorList>
    </citation>
    <scope>NUCLEOTIDE SEQUENCE [LARGE SCALE GENOMIC DNA]</scope>
    <source>
        <strain evidence="3">P7IIIA</strain>
    </source>
</reference>
<dbReference type="Proteomes" id="UP000076567">
    <property type="component" value="Unassembled WGS sequence"/>
</dbReference>
<feature type="signal peptide" evidence="1">
    <location>
        <begin position="1"/>
        <end position="22"/>
    </location>
</feature>
<dbReference type="EMBL" id="LRFC01000001">
    <property type="protein sequence ID" value="KZE69077.1"/>
    <property type="molecule type" value="Genomic_DNA"/>
</dbReference>
<evidence type="ECO:0000313" key="3">
    <source>
        <dbReference type="Proteomes" id="UP000076567"/>
    </source>
</evidence>
<evidence type="ECO:0008006" key="4">
    <source>
        <dbReference type="Google" id="ProtNLM"/>
    </source>
</evidence>